<gene>
    <name evidence="1" type="primary">19</name>
    <name evidence="1" type="ORF">SEA_MATZAH_19</name>
</gene>
<reference evidence="1 2" key="1">
    <citation type="submission" date="2019-12" db="EMBL/GenBank/DDBJ databases">
        <authorList>
            <person name="Kistler A.K."/>
            <person name="Garlena R.A."/>
            <person name="Russell D.A."/>
            <person name="Pope W.H."/>
            <person name="Jacobs-Sera D."/>
            <person name="Hatfull G.F."/>
        </authorList>
    </citation>
    <scope>NUCLEOTIDE SEQUENCE [LARGE SCALE GENOMIC DNA]</scope>
</reference>
<dbReference type="GeneID" id="80004588"/>
<evidence type="ECO:0000313" key="1">
    <source>
        <dbReference type="EMBL" id="QHB37012.1"/>
    </source>
</evidence>
<evidence type="ECO:0000313" key="2">
    <source>
        <dbReference type="Proteomes" id="UP000465091"/>
    </source>
</evidence>
<accession>A0A6B9L646</accession>
<name>A0A6B9L646_9CAUD</name>
<dbReference type="KEGG" id="vg:80004588"/>
<proteinExistence type="predicted"/>
<keyword evidence="2" id="KW-1185">Reference proteome</keyword>
<sequence>MTADERPLVRGEVTYKVHVVHEVTAKVEAHTNVLRSDVADWMEKAPEDVTHEDVMAYVAEGGEDEEALIDESLFELRSIEDWDSPEVTVLTEERVSIVPPTFVPLFEVPQ</sequence>
<organism evidence="1 2">
    <name type="scientific">Microbacterium phage Matzah</name>
    <dbReference type="NCBI Taxonomy" id="2686228"/>
    <lineage>
        <taxon>Viruses</taxon>
        <taxon>Duplodnaviria</taxon>
        <taxon>Heunggongvirae</taxon>
        <taxon>Uroviricota</taxon>
        <taxon>Caudoviricetes</taxon>
        <taxon>Kutznervirinae</taxon>
        <taxon>Mementomorivirus</taxon>
        <taxon>Mementomorivirus matzah</taxon>
    </lineage>
</organism>
<protein>
    <submittedName>
        <fullName evidence="1">Uncharacterized protein</fullName>
    </submittedName>
</protein>
<dbReference type="RefSeq" id="YP_010750929.1">
    <property type="nucleotide sequence ID" value="NC_073364.1"/>
</dbReference>
<dbReference type="Proteomes" id="UP000465091">
    <property type="component" value="Segment"/>
</dbReference>
<dbReference type="EMBL" id="MN813682">
    <property type="protein sequence ID" value="QHB37012.1"/>
    <property type="molecule type" value="Genomic_DNA"/>
</dbReference>